<dbReference type="CDD" id="cd19501">
    <property type="entry name" value="RecA-like_FtsH"/>
    <property type="match status" value="1"/>
</dbReference>
<dbReference type="OrthoDB" id="1413014at2759"/>
<dbReference type="AlphaFoldDB" id="L8H0J4"/>
<dbReference type="Gene3D" id="3.40.1690.20">
    <property type="match status" value="1"/>
</dbReference>
<keyword evidence="5" id="KW-0645">Protease</keyword>
<dbReference type="SUPFAM" id="SSF140990">
    <property type="entry name" value="FtsH protease domain-like"/>
    <property type="match status" value="1"/>
</dbReference>
<organism evidence="18 19">
    <name type="scientific">Acanthamoeba castellanii (strain ATCC 30010 / Neff)</name>
    <dbReference type="NCBI Taxonomy" id="1257118"/>
    <lineage>
        <taxon>Eukaryota</taxon>
        <taxon>Amoebozoa</taxon>
        <taxon>Discosea</taxon>
        <taxon>Longamoebia</taxon>
        <taxon>Centramoebida</taxon>
        <taxon>Acanthamoebidae</taxon>
        <taxon>Acanthamoeba</taxon>
    </lineage>
</organism>
<keyword evidence="6" id="KW-0812">Transmembrane</keyword>
<evidence type="ECO:0000256" key="3">
    <source>
        <dbReference type="ARBA" id="ARBA00010044"/>
    </source>
</evidence>
<dbReference type="GO" id="GO:0016887">
    <property type="term" value="F:ATP hydrolysis activity"/>
    <property type="evidence" value="ECO:0007669"/>
    <property type="project" value="InterPro"/>
</dbReference>
<dbReference type="InterPro" id="IPR000642">
    <property type="entry name" value="Peptidase_M41"/>
</dbReference>
<evidence type="ECO:0000256" key="12">
    <source>
        <dbReference type="ARBA" id="ARBA00022989"/>
    </source>
</evidence>
<evidence type="ECO:0000259" key="17">
    <source>
        <dbReference type="SMART" id="SM00382"/>
    </source>
</evidence>
<evidence type="ECO:0000256" key="7">
    <source>
        <dbReference type="ARBA" id="ARBA00022723"/>
    </source>
</evidence>
<dbReference type="GO" id="GO:0034982">
    <property type="term" value="P:mitochondrial protein processing"/>
    <property type="evidence" value="ECO:0007669"/>
    <property type="project" value="TreeGrafter"/>
</dbReference>
<keyword evidence="15" id="KW-0472">Membrane</keyword>
<reference evidence="18 19" key="1">
    <citation type="journal article" date="2013" name="Genome Biol.">
        <title>Genome of Acanthamoeba castellanii highlights extensive lateral gene transfer and early evolution of tyrosine kinase signaling.</title>
        <authorList>
            <person name="Clarke M."/>
            <person name="Lohan A.J."/>
            <person name="Liu B."/>
            <person name="Lagkouvardos I."/>
            <person name="Roy S."/>
            <person name="Zafar N."/>
            <person name="Bertelli C."/>
            <person name="Schilde C."/>
            <person name="Kianianmomeni A."/>
            <person name="Burglin T.R."/>
            <person name="Frech C."/>
            <person name="Turcotte B."/>
            <person name="Kopec K.O."/>
            <person name="Synnott J.M."/>
            <person name="Choo C."/>
            <person name="Paponov I."/>
            <person name="Finkler A."/>
            <person name="Soon Heng Tan C."/>
            <person name="Hutchins A.P."/>
            <person name="Weinmeier T."/>
            <person name="Rattei T."/>
            <person name="Chu J.S."/>
            <person name="Gimenez G."/>
            <person name="Irimia M."/>
            <person name="Rigden D.J."/>
            <person name="Fitzpatrick D.A."/>
            <person name="Lorenzo-Morales J."/>
            <person name="Bateman A."/>
            <person name="Chiu C.H."/>
            <person name="Tang P."/>
            <person name="Hegemann P."/>
            <person name="Fromm H."/>
            <person name="Raoult D."/>
            <person name="Greub G."/>
            <person name="Miranda-Saavedra D."/>
            <person name="Chen N."/>
            <person name="Nash P."/>
            <person name="Ginger M.L."/>
            <person name="Horn M."/>
            <person name="Schaap P."/>
            <person name="Caler L."/>
            <person name="Loftus B."/>
        </authorList>
    </citation>
    <scope>NUCLEOTIDE SEQUENCE [LARGE SCALE GENOMIC DNA]</scope>
    <source>
        <strain evidence="18 19">Neff</strain>
    </source>
</reference>
<evidence type="ECO:0000256" key="4">
    <source>
        <dbReference type="ARBA" id="ARBA00010550"/>
    </source>
</evidence>
<comment type="similarity">
    <text evidence="3">In the C-terminal section; belongs to the peptidase M41 family.</text>
</comment>
<keyword evidence="9" id="KW-0378">Hydrolase</keyword>
<dbReference type="InterPro" id="IPR003593">
    <property type="entry name" value="AAA+_ATPase"/>
</dbReference>
<evidence type="ECO:0000256" key="1">
    <source>
        <dbReference type="ARBA" id="ARBA00001947"/>
    </source>
</evidence>
<keyword evidence="12" id="KW-1133">Transmembrane helix</keyword>
<evidence type="ECO:0000256" key="9">
    <source>
        <dbReference type="ARBA" id="ARBA00022801"/>
    </source>
</evidence>
<dbReference type="PANTHER" id="PTHR43655">
    <property type="entry name" value="ATP-DEPENDENT PROTEASE"/>
    <property type="match status" value="1"/>
</dbReference>
<keyword evidence="10" id="KW-0862">Zinc</keyword>
<accession>L8H0J4</accession>
<dbReference type="RefSeq" id="XP_004340807.1">
    <property type="nucleotide sequence ID" value="XM_004340759.1"/>
</dbReference>
<dbReference type="Gene3D" id="1.20.58.760">
    <property type="entry name" value="Peptidase M41"/>
    <property type="match status" value="1"/>
</dbReference>
<dbReference type="GeneID" id="14919540"/>
<dbReference type="Proteomes" id="UP000011083">
    <property type="component" value="Unassembled WGS sequence"/>
</dbReference>
<comment type="subcellular location">
    <subcellularLocation>
        <location evidence="2">Mitochondrion membrane</location>
        <topology evidence="2">Multi-pass membrane protein</topology>
    </subcellularLocation>
</comment>
<evidence type="ECO:0000256" key="16">
    <source>
        <dbReference type="SAM" id="MobiDB-lite"/>
    </source>
</evidence>
<dbReference type="InterPro" id="IPR011546">
    <property type="entry name" value="Pept_M41_FtsH_extracell"/>
</dbReference>
<dbReference type="OMA" id="ARQKGNF"/>
<dbReference type="InterPro" id="IPR003959">
    <property type="entry name" value="ATPase_AAA_core"/>
</dbReference>
<proteinExistence type="inferred from homology"/>
<name>L8H0J4_ACACF</name>
<evidence type="ECO:0000256" key="6">
    <source>
        <dbReference type="ARBA" id="ARBA00022692"/>
    </source>
</evidence>
<dbReference type="Pfam" id="PF06480">
    <property type="entry name" value="FtsH_ext"/>
    <property type="match status" value="1"/>
</dbReference>
<evidence type="ECO:0000256" key="5">
    <source>
        <dbReference type="ARBA" id="ARBA00022670"/>
    </source>
</evidence>
<dbReference type="EMBL" id="KB007946">
    <property type="protein sequence ID" value="ELR18755.1"/>
    <property type="molecule type" value="Genomic_DNA"/>
</dbReference>
<dbReference type="InterPro" id="IPR003960">
    <property type="entry name" value="ATPase_AAA_CS"/>
</dbReference>
<dbReference type="InterPro" id="IPR037219">
    <property type="entry name" value="Peptidase_M41-like"/>
</dbReference>
<evidence type="ECO:0000256" key="13">
    <source>
        <dbReference type="ARBA" id="ARBA00023049"/>
    </source>
</evidence>
<dbReference type="Gene3D" id="3.40.50.300">
    <property type="entry name" value="P-loop containing nucleotide triphosphate hydrolases"/>
    <property type="match status" value="1"/>
</dbReference>
<dbReference type="Pfam" id="PF00004">
    <property type="entry name" value="AAA"/>
    <property type="match status" value="1"/>
</dbReference>
<feature type="region of interest" description="Disordered" evidence="16">
    <location>
        <begin position="67"/>
        <end position="110"/>
    </location>
</feature>
<dbReference type="FunFam" id="1.10.8.60:FF:000019">
    <property type="entry name" value="AFG3-like AAA ATPase 2"/>
    <property type="match status" value="1"/>
</dbReference>
<dbReference type="GO" id="GO:0004176">
    <property type="term" value="F:ATP-dependent peptidase activity"/>
    <property type="evidence" value="ECO:0007669"/>
    <property type="project" value="InterPro"/>
</dbReference>
<keyword evidence="8" id="KW-0547">Nucleotide-binding</keyword>
<evidence type="ECO:0000256" key="14">
    <source>
        <dbReference type="ARBA" id="ARBA00023128"/>
    </source>
</evidence>
<dbReference type="Pfam" id="PF01434">
    <property type="entry name" value="Peptidase_M41"/>
    <property type="match status" value="1"/>
</dbReference>
<dbReference type="STRING" id="1257118.L8H0J4"/>
<feature type="domain" description="AAA+ ATPase" evidence="17">
    <location>
        <begin position="306"/>
        <end position="443"/>
    </location>
</feature>
<dbReference type="NCBIfam" id="TIGR01241">
    <property type="entry name" value="FtsH_fam"/>
    <property type="match status" value="1"/>
</dbReference>
<evidence type="ECO:0000256" key="2">
    <source>
        <dbReference type="ARBA" id="ARBA00004225"/>
    </source>
</evidence>
<comment type="cofactor">
    <cofactor evidence="1">
        <name>Zn(2+)</name>
        <dbReference type="ChEBI" id="CHEBI:29105"/>
    </cofactor>
</comment>
<dbReference type="GO" id="GO:0005524">
    <property type="term" value="F:ATP binding"/>
    <property type="evidence" value="ECO:0007669"/>
    <property type="project" value="UniProtKB-KW"/>
</dbReference>
<evidence type="ECO:0000313" key="19">
    <source>
        <dbReference type="Proteomes" id="UP000011083"/>
    </source>
</evidence>
<dbReference type="PANTHER" id="PTHR43655:SF2">
    <property type="entry name" value="AFG3 LIKE MATRIX AAA PEPTIDASE SUBUNIT 2, ISOFORM A"/>
    <property type="match status" value="1"/>
</dbReference>
<feature type="compositionally biased region" description="Gly residues" evidence="16">
    <location>
        <begin position="93"/>
        <end position="104"/>
    </location>
</feature>
<dbReference type="PROSITE" id="PS00674">
    <property type="entry name" value="AAA"/>
    <property type="match status" value="1"/>
</dbReference>
<keyword evidence="19" id="KW-1185">Reference proteome</keyword>
<dbReference type="KEGG" id="acan:ACA1_040710"/>
<keyword evidence="7" id="KW-0479">Metal-binding</keyword>
<evidence type="ECO:0000313" key="18">
    <source>
        <dbReference type="EMBL" id="ELR18755.1"/>
    </source>
</evidence>
<dbReference type="InterPro" id="IPR050928">
    <property type="entry name" value="ATP-dep_Zn_Metalloprotease"/>
</dbReference>
<dbReference type="GO" id="GO:0005745">
    <property type="term" value="C:m-AAA complex"/>
    <property type="evidence" value="ECO:0007669"/>
    <property type="project" value="TreeGrafter"/>
</dbReference>
<sequence length="732" mass="79940">MLRLRSGWSMAGRASCSAGQLGGGSRQLLSRNAALHSSYISTSAPQLASKSSAWRWSCVGQRINTLGGRNTGLPTGGAKRRFSSRPENEGNNNPGGGGQRGGPEGEPPKVWNSPLFVASAVMGGLTLAMSTLLAFTSDGNEIDFNTFRTEYLENGKVREIVIVNGERARITLENEVRPTLYFNIGDLHNFERKLEEAQRNMGLDPFDFVSVRHVREENLAGDLLAVALPTLLLIGTLIWVSRKTASSMGGGLFSVGKHKATLFTKDMKVGTTFNDVAGCDEAKQEIMEFVAFLKNPDKYRQLGAKIPKGALLVGPPGTGKTLLARATAGEAGVPFFSISGSDFIEMFVGVGPSRVRDLFAAARKNAPCIIFIDEIDAVGRARSKSGYNDERENTLNQLLVEMDGFNPTLNIVVLAGTNRPDILDDALLRPGRFDRQVSVDLPDVKGRQAIFNVHLKPLKLAEELVGTIGDKLAVLTPGFSGADIANVCNEAALVAARHRKPAVELIDFEKAIERIIGGLEKKSRILSREERTRVAYHEAGHAICGWFLEHTDPLLKVSIVPRGVAALGYAQYLPKEQNIYTKEQLLDRMCMMLGGRAAESLIFGKITTGAQDDLQKVTKLAYSQVSRYGMSEEVGTISFAFAEGDGERPQVDKPYSQATARLIDDEVRSVIMNAYKRTEQLLREKQSQLESVAKLLLTKEVLSADDMISLLGQRPYGLPRKVDPNPEFKVEL</sequence>
<dbReference type="InterPro" id="IPR027417">
    <property type="entry name" value="P-loop_NTPase"/>
</dbReference>
<protein>
    <submittedName>
        <fullName evidence="18">ATP-dependent metallopeptidase HflB subfamily protein</fullName>
    </submittedName>
</protein>
<comment type="similarity">
    <text evidence="4">In the N-terminal section; belongs to the AAA ATPase family.</text>
</comment>
<dbReference type="SUPFAM" id="SSF52540">
    <property type="entry name" value="P-loop containing nucleoside triphosphate hydrolases"/>
    <property type="match status" value="1"/>
</dbReference>
<evidence type="ECO:0000256" key="15">
    <source>
        <dbReference type="ARBA" id="ARBA00023136"/>
    </source>
</evidence>
<dbReference type="GO" id="GO:0004222">
    <property type="term" value="F:metalloendopeptidase activity"/>
    <property type="evidence" value="ECO:0007669"/>
    <property type="project" value="InterPro"/>
</dbReference>
<dbReference type="FunFam" id="3.40.50.300:FF:000001">
    <property type="entry name" value="ATP-dependent zinc metalloprotease FtsH"/>
    <property type="match status" value="1"/>
</dbReference>
<keyword evidence="11" id="KW-0067">ATP-binding</keyword>
<evidence type="ECO:0000256" key="8">
    <source>
        <dbReference type="ARBA" id="ARBA00022741"/>
    </source>
</evidence>
<dbReference type="HAMAP" id="MF_01458">
    <property type="entry name" value="FtsH"/>
    <property type="match status" value="1"/>
</dbReference>
<dbReference type="VEuPathDB" id="AmoebaDB:ACA1_040710"/>
<dbReference type="SMART" id="SM00382">
    <property type="entry name" value="AAA"/>
    <property type="match status" value="1"/>
</dbReference>
<dbReference type="Gene3D" id="1.10.8.60">
    <property type="match status" value="1"/>
</dbReference>
<dbReference type="Pfam" id="PF17862">
    <property type="entry name" value="AAA_lid_3"/>
    <property type="match status" value="1"/>
</dbReference>
<keyword evidence="13" id="KW-0482">Metalloprotease</keyword>
<dbReference type="InterPro" id="IPR041569">
    <property type="entry name" value="AAA_lid_3"/>
</dbReference>
<dbReference type="FunFam" id="1.20.58.760:FF:000003">
    <property type="entry name" value="AFG3-like AAA ATPase 2"/>
    <property type="match status" value="1"/>
</dbReference>
<dbReference type="InterPro" id="IPR005936">
    <property type="entry name" value="FtsH"/>
</dbReference>
<dbReference type="GO" id="GO:0008270">
    <property type="term" value="F:zinc ion binding"/>
    <property type="evidence" value="ECO:0007669"/>
    <property type="project" value="InterPro"/>
</dbReference>
<gene>
    <name evidence="18" type="ORF">ACA1_040710</name>
</gene>
<evidence type="ECO:0000256" key="10">
    <source>
        <dbReference type="ARBA" id="ARBA00022833"/>
    </source>
</evidence>
<evidence type="ECO:0000256" key="11">
    <source>
        <dbReference type="ARBA" id="ARBA00022840"/>
    </source>
</evidence>
<dbReference type="MEROPS" id="M41.007"/>
<keyword evidence="14" id="KW-0496">Mitochondrion</keyword>